<proteinExistence type="predicted"/>
<dbReference type="PANTHER" id="PTHR45739">
    <property type="entry name" value="MATRIX PROTEIN, PUTATIVE-RELATED"/>
    <property type="match status" value="1"/>
</dbReference>
<accession>A0CC95</accession>
<dbReference type="InterPro" id="IPR051561">
    <property type="entry name" value="FRAS1_ECM"/>
</dbReference>
<dbReference type="Gene3D" id="2.10.220.10">
    <property type="entry name" value="Hormone Receptor, Insulin-like Growth Factor Receptor 1, Chain A, domain 2"/>
    <property type="match status" value="4"/>
</dbReference>
<reference evidence="1 2" key="1">
    <citation type="journal article" date="2006" name="Nature">
        <title>Global trends of whole-genome duplications revealed by the ciliate Paramecium tetraurelia.</title>
        <authorList>
            <consortium name="Genoscope"/>
            <person name="Aury J.-M."/>
            <person name="Jaillon O."/>
            <person name="Duret L."/>
            <person name="Noel B."/>
            <person name="Jubin C."/>
            <person name="Porcel B.M."/>
            <person name="Segurens B."/>
            <person name="Daubin V."/>
            <person name="Anthouard V."/>
            <person name="Aiach N."/>
            <person name="Arnaiz O."/>
            <person name="Billaut A."/>
            <person name="Beisson J."/>
            <person name="Blanc I."/>
            <person name="Bouhouche K."/>
            <person name="Camara F."/>
            <person name="Duharcourt S."/>
            <person name="Guigo R."/>
            <person name="Gogendeau D."/>
            <person name="Katinka M."/>
            <person name="Keller A.-M."/>
            <person name="Kissmehl R."/>
            <person name="Klotz C."/>
            <person name="Koll F."/>
            <person name="Le Moue A."/>
            <person name="Lepere C."/>
            <person name="Malinsky S."/>
            <person name="Nowacki M."/>
            <person name="Nowak J.K."/>
            <person name="Plattner H."/>
            <person name="Poulain J."/>
            <person name="Ruiz F."/>
            <person name="Serrano V."/>
            <person name="Zagulski M."/>
            <person name="Dessen P."/>
            <person name="Betermier M."/>
            <person name="Weissenbach J."/>
            <person name="Scarpelli C."/>
            <person name="Schachter V."/>
            <person name="Sperling L."/>
            <person name="Meyer E."/>
            <person name="Cohen J."/>
            <person name="Wincker P."/>
        </authorList>
    </citation>
    <scope>NUCLEOTIDE SEQUENCE [LARGE SCALE GENOMIC DNA]</scope>
    <source>
        <strain evidence="1 2">Stock d4-2</strain>
    </source>
</reference>
<sequence>MPLQMNCMYIDERDNGFVGSQYFYESLSQSENMVNLDKITYTLWINIYQKPKLTGRQILFGFVDGNTDNPYLNLMLYYQSSGGNYNLTLSNQKQSSDILNLTRYSDLQINNQSTSNTFINLKLFSTQDQTMNSIQDTLVNQKLKYNFGVHSRITNEQLYKSSNDYKACVNIANFYYINGWTTMDSDIYLDYDLELKFFLKPYQLKGLNVSDQFMNVNLRKQSNPIFYSDSIGLLLFKNTQIVYTFMENLVSLTMMFWIKPQNIVAFFQFISLTDDVLKQVSIGFGVNFDYKLQFHQNYGNSTLGLLTDSTWAHVTAGVLELSYDANFIPTNQKKLLTVYIDDNQVQQKTINNVIAFKRLILGPTATGNFGAEMIDIQDIRIFRGYGILTGRGDCLLFVGAYCAFCSPNTHYCKEQDPNDDIIIFNCAAGYKETQSGCFPIAIQNCLKQQGSGCINCADNYQLQNGQCYNCSDSNAIFCKRNITNSINNKIQQSKLCKIDFNIQNSAAYCQKDSQNNCQQAQFYKKFYKCKTDIYLTELNTCQSTCTLNNKFQQNQVCLKKCPGKYLYKQDCFNTQKLPAYQCNSANNCNNNEKKYWVIIVQNEKEQSGQYLQSWWHSYNFNDCDLSCKYCFGGKETKCLGCYYNKFFSPYDTKYVSDCNTLSLFKYNNRDTMVCELECPPPYLTQGLECVKSCTNGYAIYNNTLCLQQTQVTDNFIETQYNSSQPKTIFANCPQVCQTCTSYTYCTSCLNHYILNQNKCPTTCYPQYLYIDEYGVSVCLINCDSSDYVYDNANIDGYQIRQCFKIKCGSIQINKKQQTYLHQTKPLICVYPCEDQYYVQQNTNQCAKCDPICQNCQNSATFCTKCWPDIFLQDNSCFVSCDSKFKNYINNQCEGSCSSGFTINDKVAGIIIQACVKFCGHIFSQFTYVLDTQCYQSPPLIGAYCIGFQCYNCYYKCKTCSGSQSNQCLSCYDQTFLLNNQCVLDCNTKFYDLLNWICVDVCPSNAYTTSGYQFINTNYILVTSCSSTCLYSQYQYKNQCTDSQPDGTYCKQKTNYNLCDKCTAVYKTCFDSYSTTCYECNPGSYLYNTTCSTECPVDIPYKDTINNMCVVTCTSYQQDGYCVESCSDNYYIYDADKQCYQFGCPEGTYNQVTTFYCYGCSLGCATCTDGIINSCITCIQGYFLQGVSTCTDVCNVNPDIVQDWTNGRCAKSCPTGTYMQTLPSGNLACRNTCPGYYYSNICVPACPAQTFPDGIVCTSYAGPCSVCYGEQVNQCTQCDSGYYLADTTFVEVCPDTKPYANLANQTCVSTCPDYLYLAKKICFSPCPTFLSIYQLNGKKECVDSCYSKSYISLGICYPCDSI</sequence>
<keyword evidence="2" id="KW-1185">Reference proteome</keyword>
<dbReference type="RefSeq" id="XP_001435809.1">
    <property type="nucleotide sequence ID" value="XM_001435772.1"/>
</dbReference>
<evidence type="ECO:0000313" key="2">
    <source>
        <dbReference type="Proteomes" id="UP000000600"/>
    </source>
</evidence>
<protein>
    <recommendedName>
        <fullName evidence="3">Insulin-like growth factor binding protein, N-terminal</fullName>
    </recommendedName>
</protein>
<dbReference type="EMBL" id="CT868059">
    <property type="protein sequence ID" value="CAK68412.1"/>
    <property type="molecule type" value="Genomic_DNA"/>
</dbReference>
<dbReference type="OrthoDB" id="311604at2759"/>
<dbReference type="SUPFAM" id="SSF57184">
    <property type="entry name" value="Growth factor receptor domain"/>
    <property type="match status" value="5"/>
</dbReference>
<dbReference type="eggNOG" id="KOG3525">
    <property type="taxonomic scope" value="Eukaryota"/>
</dbReference>
<dbReference type="SMART" id="SM00261">
    <property type="entry name" value="FU"/>
    <property type="match status" value="8"/>
</dbReference>
<dbReference type="HOGENOM" id="CLU_005616_0_0_1"/>
<name>A0CC95_PARTE</name>
<dbReference type="InterPro" id="IPR009030">
    <property type="entry name" value="Growth_fac_rcpt_cys_sf"/>
</dbReference>
<dbReference type="InterPro" id="IPR006212">
    <property type="entry name" value="Furin_repeat"/>
</dbReference>
<dbReference type="CDD" id="cd00064">
    <property type="entry name" value="FU"/>
    <property type="match status" value="2"/>
</dbReference>
<evidence type="ECO:0008006" key="3">
    <source>
        <dbReference type="Google" id="ProtNLM"/>
    </source>
</evidence>
<dbReference type="InParanoid" id="A0CC95"/>
<dbReference type="KEGG" id="ptm:GSPATT00037196001"/>
<evidence type="ECO:0000313" key="1">
    <source>
        <dbReference type="EMBL" id="CAK68412.1"/>
    </source>
</evidence>
<organism evidence="1 2">
    <name type="scientific">Paramecium tetraurelia</name>
    <dbReference type="NCBI Taxonomy" id="5888"/>
    <lineage>
        <taxon>Eukaryota</taxon>
        <taxon>Sar</taxon>
        <taxon>Alveolata</taxon>
        <taxon>Ciliophora</taxon>
        <taxon>Intramacronucleata</taxon>
        <taxon>Oligohymenophorea</taxon>
        <taxon>Peniculida</taxon>
        <taxon>Parameciidae</taxon>
        <taxon>Paramecium</taxon>
    </lineage>
</organism>
<gene>
    <name evidence="1" type="ORF">GSPATT00037196001</name>
</gene>
<dbReference type="GeneID" id="5021594"/>
<dbReference type="PANTHER" id="PTHR45739:SF8">
    <property type="entry name" value="FRAS1-RELATED EXTRACELLULAR MATRIX PROTEIN 1"/>
    <property type="match status" value="1"/>
</dbReference>
<dbReference type="Proteomes" id="UP000000600">
    <property type="component" value="Unassembled WGS sequence"/>
</dbReference>